<dbReference type="InterPro" id="IPR050312">
    <property type="entry name" value="IolE/XylAMocC-like"/>
</dbReference>
<evidence type="ECO:0000259" key="2">
    <source>
        <dbReference type="Pfam" id="PF01261"/>
    </source>
</evidence>
<dbReference type="Gene3D" id="3.20.20.150">
    <property type="entry name" value="Divalent-metal-dependent TIM barrel enzymes"/>
    <property type="match status" value="1"/>
</dbReference>
<gene>
    <name evidence="3" type="ORF">FVO59_03250</name>
</gene>
<reference evidence="3 4" key="1">
    <citation type="journal article" date="2020" name="Front. Microbiol.">
        <title>Design of Bacterial Strain-Specific qPCR Assays Using NGS Data and Publicly Available Resources and Its Application to Track Biocontrol Strains.</title>
        <authorList>
            <person name="Hernandez I."/>
            <person name="Sant C."/>
            <person name="Martinez R."/>
            <person name="Fernandez C."/>
        </authorList>
    </citation>
    <scope>NUCLEOTIDE SEQUENCE [LARGE SCALE GENOMIC DNA]</scope>
    <source>
        <strain evidence="3 4">B24</strain>
    </source>
</reference>
<name>A0A7D8AIY4_9MICO</name>
<accession>A0A7D8AIY4</accession>
<proteinExistence type="predicted"/>
<dbReference type="Proteomes" id="UP000515708">
    <property type="component" value="Chromosome"/>
</dbReference>
<dbReference type="InterPro" id="IPR036237">
    <property type="entry name" value="Xyl_isomerase-like_sf"/>
</dbReference>
<dbReference type="InterPro" id="IPR013022">
    <property type="entry name" value="Xyl_isomerase-like_TIM-brl"/>
</dbReference>
<evidence type="ECO:0000256" key="1">
    <source>
        <dbReference type="ARBA" id="ARBA00023277"/>
    </source>
</evidence>
<protein>
    <submittedName>
        <fullName evidence="3">TIM barrel protein</fullName>
    </submittedName>
</protein>
<sequence length="249" mass="27103">MIRPGLCSVTYRRLAPERVVELTRDARLEVIEWGGDVHVPPGDVARAAEVAAATTDAGLAVCSYGSYFRSGADEPLTPILDSAEALGADRVRIWAGSVDSRDATPEQYAQIVSRLRDAVDEASERGIALALEFHRRTVADTPEATLRLIGDVPGLTTYWQPTVDAPDRVALAEFDALAAHTSAVHVFSWWPFDQRLRLDERDSLWHPLFAAAAAQPAPPRDALIEFVPDDDPAVLASEAVTLRRWIAGG</sequence>
<dbReference type="PANTHER" id="PTHR12110:SF41">
    <property type="entry name" value="INOSOSE DEHYDRATASE"/>
    <property type="match status" value="1"/>
</dbReference>
<keyword evidence="1" id="KW-0119">Carbohydrate metabolism</keyword>
<evidence type="ECO:0000313" key="4">
    <source>
        <dbReference type="Proteomes" id="UP000515708"/>
    </source>
</evidence>
<dbReference type="PANTHER" id="PTHR12110">
    <property type="entry name" value="HYDROXYPYRUVATE ISOMERASE"/>
    <property type="match status" value="1"/>
</dbReference>
<dbReference type="AlphaFoldDB" id="A0A7D8AIY4"/>
<evidence type="ECO:0000313" key="3">
    <source>
        <dbReference type="EMBL" id="QMU98582.1"/>
    </source>
</evidence>
<organism evidence="3 4">
    <name type="scientific">Microbacterium esteraromaticum</name>
    <dbReference type="NCBI Taxonomy" id="57043"/>
    <lineage>
        <taxon>Bacteria</taxon>
        <taxon>Bacillati</taxon>
        <taxon>Actinomycetota</taxon>
        <taxon>Actinomycetes</taxon>
        <taxon>Micrococcales</taxon>
        <taxon>Microbacteriaceae</taxon>
        <taxon>Microbacterium</taxon>
    </lineage>
</organism>
<dbReference type="Pfam" id="PF01261">
    <property type="entry name" value="AP_endonuc_2"/>
    <property type="match status" value="1"/>
</dbReference>
<dbReference type="EMBL" id="CP043732">
    <property type="protein sequence ID" value="QMU98582.1"/>
    <property type="molecule type" value="Genomic_DNA"/>
</dbReference>
<dbReference type="SUPFAM" id="SSF51658">
    <property type="entry name" value="Xylose isomerase-like"/>
    <property type="match status" value="1"/>
</dbReference>
<feature type="domain" description="Xylose isomerase-like TIM barrel" evidence="2">
    <location>
        <begin position="28"/>
        <end position="153"/>
    </location>
</feature>